<keyword evidence="1" id="KW-0472">Membrane</keyword>
<dbReference type="Proteomes" id="UP000265520">
    <property type="component" value="Unassembled WGS sequence"/>
</dbReference>
<reference evidence="2 3" key="1">
    <citation type="journal article" date="2018" name="Front. Plant Sci.">
        <title>Red Clover (Trifolium pratense) and Zigzag Clover (T. medium) - A Picture of Genomic Similarities and Differences.</title>
        <authorList>
            <person name="Dluhosova J."/>
            <person name="Istvanek J."/>
            <person name="Nedelnik J."/>
            <person name="Repkova J."/>
        </authorList>
    </citation>
    <scope>NUCLEOTIDE SEQUENCE [LARGE SCALE GENOMIC DNA]</scope>
    <source>
        <strain evidence="3">cv. 10/8</strain>
        <tissue evidence="2">Leaf</tissue>
    </source>
</reference>
<comment type="caution">
    <text evidence="2">The sequence shown here is derived from an EMBL/GenBank/DDBJ whole genome shotgun (WGS) entry which is preliminary data.</text>
</comment>
<protein>
    <submittedName>
        <fullName evidence="2">Uncharacterized protein</fullName>
    </submittedName>
</protein>
<dbReference type="AlphaFoldDB" id="A0A392R789"/>
<proteinExistence type="predicted"/>
<organism evidence="2 3">
    <name type="scientific">Trifolium medium</name>
    <dbReference type="NCBI Taxonomy" id="97028"/>
    <lineage>
        <taxon>Eukaryota</taxon>
        <taxon>Viridiplantae</taxon>
        <taxon>Streptophyta</taxon>
        <taxon>Embryophyta</taxon>
        <taxon>Tracheophyta</taxon>
        <taxon>Spermatophyta</taxon>
        <taxon>Magnoliopsida</taxon>
        <taxon>eudicotyledons</taxon>
        <taxon>Gunneridae</taxon>
        <taxon>Pentapetalae</taxon>
        <taxon>rosids</taxon>
        <taxon>fabids</taxon>
        <taxon>Fabales</taxon>
        <taxon>Fabaceae</taxon>
        <taxon>Papilionoideae</taxon>
        <taxon>50 kb inversion clade</taxon>
        <taxon>NPAAA clade</taxon>
        <taxon>Hologalegina</taxon>
        <taxon>IRL clade</taxon>
        <taxon>Trifolieae</taxon>
        <taxon>Trifolium</taxon>
    </lineage>
</organism>
<accession>A0A392R789</accession>
<keyword evidence="1" id="KW-1133">Transmembrane helix</keyword>
<dbReference type="EMBL" id="LXQA010195681">
    <property type="protein sequence ID" value="MCI32451.1"/>
    <property type="molecule type" value="Genomic_DNA"/>
</dbReference>
<name>A0A392R789_9FABA</name>
<evidence type="ECO:0000313" key="3">
    <source>
        <dbReference type="Proteomes" id="UP000265520"/>
    </source>
</evidence>
<feature type="transmembrane region" description="Helical" evidence="1">
    <location>
        <begin position="12"/>
        <end position="32"/>
    </location>
</feature>
<evidence type="ECO:0000256" key="1">
    <source>
        <dbReference type="SAM" id="Phobius"/>
    </source>
</evidence>
<evidence type="ECO:0000313" key="2">
    <source>
        <dbReference type="EMBL" id="MCI32451.1"/>
    </source>
</evidence>
<keyword evidence="3" id="KW-1185">Reference proteome</keyword>
<keyword evidence="1" id="KW-0812">Transmembrane</keyword>
<sequence>GLLSSSNQNTQFTLHPHLFFLVLTLTGGSGACHGRHCSFLSLGLFFAGVIPAVVVSVCDDG</sequence>
<feature type="non-terminal residue" evidence="2">
    <location>
        <position position="1"/>
    </location>
</feature>
<feature type="transmembrane region" description="Helical" evidence="1">
    <location>
        <begin position="39"/>
        <end position="57"/>
    </location>
</feature>